<accession>A0A0S4IU25</accession>
<dbReference type="OMA" id="AQFWGFF"/>
<keyword evidence="2" id="KW-0472">Membrane</keyword>
<dbReference type="PANTHER" id="PTHR12652">
    <property type="entry name" value="PEROXISOMAL BIOGENESIS FACTOR 11"/>
    <property type="match status" value="1"/>
</dbReference>
<dbReference type="Proteomes" id="UP000051952">
    <property type="component" value="Unassembled WGS sequence"/>
</dbReference>
<proteinExistence type="predicted"/>
<dbReference type="AlphaFoldDB" id="A0A0S4IU25"/>
<comment type="subcellular location">
    <subcellularLocation>
        <location evidence="4">Peroxisome membrane</location>
    </subcellularLocation>
</comment>
<keyword evidence="3" id="KW-0576">Peroxisome</keyword>
<evidence type="ECO:0000313" key="5">
    <source>
        <dbReference type="EMBL" id="CUF87265.1"/>
    </source>
</evidence>
<evidence type="ECO:0000256" key="4">
    <source>
        <dbReference type="ARBA" id="ARBA00046271"/>
    </source>
</evidence>
<evidence type="ECO:0000256" key="3">
    <source>
        <dbReference type="ARBA" id="ARBA00023140"/>
    </source>
</evidence>
<evidence type="ECO:0000313" key="6">
    <source>
        <dbReference type="Proteomes" id="UP000051952"/>
    </source>
</evidence>
<protein>
    <submittedName>
        <fullName evidence="5">Glycosomal membrane protein, putative</fullName>
    </submittedName>
</protein>
<dbReference type="VEuPathDB" id="TriTrypDB:BSAL_66630"/>
<keyword evidence="1" id="KW-0962">Peroxisome biogenesis</keyword>
<dbReference type="GO" id="GO:0005778">
    <property type="term" value="C:peroxisomal membrane"/>
    <property type="evidence" value="ECO:0007669"/>
    <property type="project" value="UniProtKB-SubCell"/>
</dbReference>
<dbReference type="EMBL" id="CYKH01000428">
    <property type="protein sequence ID" value="CUF87265.1"/>
    <property type="molecule type" value="Genomic_DNA"/>
</dbReference>
<name>A0A0S4IU25_BODSA</name>
<dbReference type="PANTHER" id="PTHR12652:SF52">
    <property type="entry name" value="MEMBRANE PROTEIN, PUTATIVE-RELATED"/>
    <property type="match status" value="1"/>
</dbReference>
<keyword evidence="6" id="KW-1185">Reference proteome</keyword>
<dbReference type="InterPro" id="IPR008733">
    <property type="entry name" value="PEX11"/>
</dbReference>
<dbReference type="Pfam" id="PF05648">
    <property type="entry name" value="PEX11"/>
    <property type="match status" value="1"/>
</dbReference>
<organism evidence="5 6">
    <name type="scientific">Bodo saltans</name>
    <name type="common">Flagellated protozoan</name>
    <dbReference type="NCBI Taxonomy" id="75058"/>
    <lineage>
        <taxon>Eukaryota</taxon>
        <taxon>Discoba</taxon>
        <taxon>Euglenozoa</taxon>
        <taxon>Kinetoplastea</taxon>
        <taxon>Metakinetoplastina</taxon>
        <taxon>Eubodonida</taxon>
        <taxon>Bodonidae</taxon>
        <taxon>Bodo</taxon>
    </lineage>
</organism>
<reference evidence="6" key="1">
    <citation type="submission" date="2015-09" db="EMBL/GenBank/DDBJ databases">
        <authorList>
            <consortium name="Pathogen Informatics"/>
        </authorList>
    </citation>
    <scope>NUCLEOTIDE SEQUENCE [LARGE SCALE GENOMIC DNA]</scope>
    <source>
        <strain evidence="6">Lake Konstanz</strain>
    </source>
</reference>
<gene>
    <name evidence="5" type="ORF">BSAL_66630</name>
</gene>
<sequence length="216" mass="23299">MADLDKFIKLLGQTDGRDKLYKTLAGIVKVLAVYAATKDQAKIYNTLAKSIGEGRSIMRLAKWVGNVSKLQALVPKLATGFNVKTLVEVFRVLGDFGYIFGDNIAYLSKYKVLGRDAAAVTKGAKLFQFYGYVFAVILDVFAIQAARSKAASDVATSRKEVKANAINLTKNAADLLVVTAAVGYLSSVWKPSNTTTGVLTITSGAIATYQNWGKLK</sequence>
<evidence type="ECO:0000256" key="2">
    <source>
        <dbReference type="ARBA" id="ARBA00023136"/>
    </source>
</evidence>
<dbReference type="OrthoDB" id="411017at2759"/>
<dbReference type="GO" id="GO:0016559">
    <property type="term" value="P:peroxisome fission"/>
    <property type="evidence" value="ECO:0007669"/>
    <property type="project" value="InterPro"/>
</dbReference>
<evidence type="ECO:0000256" key="1">
    <source>
        <dbReference type="ARBA" id="ARBA00022593"/>
    </source>
</evidence>